<dbReference type="Proteomes" id="UP000663889">
    <property type="component" value="Unassembled WGS sequence"/>
</dbReference>
<accession>A0A814IBN0</accession>
<comment type="subcellular location">
    <subcellularLocation>
        <location evidence="1">Preautophagosomal structure</location>
    </subcellularLocation>
</comment>
<sequence>MSDYQLNNEDHEALEKFTKFFLVKAAQIIVQSRLGEKKITKSKAVCSGNEWFHLSIKDIPEVTVNAKKCLADAQHLLINPPQRPIGVIIFPIVFFE</sequence>
<gene>
    <name evidence="4" type="ORF">SEV965_LOCUS11806</name>
</gene>
<dbReference type="InterPro" id="IPR040182">
    <property type="entry name" value="ATG13"/>
</dbReference>
<dbReference type="InterPro" id="IPR036570">
    <property type="entry name" value="HORMA_dom_sf"/>
</dbReference>
<keyword evidence="3" id="KW-0072">Autophagy</keyword>
<reference evidence="4" key="1">
    <citation type="submission" date="2021-02" db="EMBL/GenBank/DDBJ databases">
        <authorList>
            <person name="Nowell W R."/>
        </authorList>
    </citation>
    <scope>NUCLEOTIDE SEQUENCE</scope>
</reference>
<dbReference type="GO" id="GO:1990316">
    <property type="term" value="C:Atg1/ULK1 kinase complex"/>
    <property type="evidence" value="ECO:0007669"/>
    <property type="project" value="TreeGrafter"/>
</dbReference>
<dbReference type="GO" id="GO:0000407">
    <property type="term" value="C:phagophore assembly site"/>
    <property type="evidence" value="ECO:0007669"/>
    <property type="project" value="UniProtKB-SubCell"/>
</dbReference>
<dbReference type="PANTHER" id="PTHR13430:SF4">
    <property type="entry name" value="AUTOPHAGY-RELATED PROTEIN 13"/>
    <property type="match status" value="1"/>
</dbReference>
<dbReference type="AlphaFoldDB" id="A0A814IBN0"/>
<evidence type="ECO:0000256" key="3">
    <source>
        <dbReference type="ARBA" id="ARBA00023006"/>
    </source>
</evidence>
<evidence type="ECO:0000256" key="2">
    <source>
        <dbReference type="ARBA" id="ARBA00007341"/>
    </source>
</evidence>
<proteinExistence type="inferred from homology"/>
<organism evidence="4 5">
    <name type="scientific">Rotaria sordida</name>
    <dbReference type="NCBI Taxonomy" id="392033"/>
    <lineage>
        <taxon>Eukaryota</taxon>
        <taxon>Metazoa</taxon>
        <taxon>Spiralia</taxon>
        <taxon>Gnathifera</taxon>
        <taxon>Rotifera</taxon>
        <taxon>Eurotatoria</taxon>
        <taxon>Bdelloidea</taxon>
        <taxon>Philodinida</taxon>
        <taxon>Philodinidae</taxon>
        <taxon>Rotaria</taxon>
    </lineage>
</organism>
<comment type="similarity">
    <text evidence="2">Belongs to the ATG13 family. Metazoan subfamily.</text>
</comment>
<dbReference type="GO" id="GO:0005829">
    <property type="term" value="C:cytosol"/>
    <property type="evidence" value="ECO:0007669"/>
    <property type="project" value="TreeGrafter"/>
</dbReference>
<evidence type="ECO:0000313" key="4">
    <source>
        <dbReference type="EMBL" id="CAF1021105.1"/>
    </source>
</evidence>
<name>A0A814IBN0_9BILA</name>
<dbReference type="GO" id="GO:0034497">
    <property type="term" value="P:protein localization to phagophore assembly site"/>
    <property type="evidence" value="ECO:0007669"/>
    <property type="project" value="TreeGrafter"/>
</dbReference>
<dbReference type="EMBL" id="CAJNOU010000519">
    <property type="protein sequence ID" value="CAF1021105.1"/>
    <property type="molecule type" value="Genomic_DNA"/>
</dbReference>
<dbReference type="GO" id="GO:0034727">
    <property type="term" value="P:piecemeal microautophagy of the nucleus"/>
    <property type="evidence" value="ECO:0007669"/>
    <property type="project" value="TreeGrafter"/>
</dbReference>
<evidence type="ECO:0000256" key="1">
    <source>
        <dbReference type="ARBA" id="ARBA00004329"/>
    </source>
</evidence>
<dbReference type="PANTHER" id="PTHR13430">
    <property type="match status" value="1"/>
</dbReference>
<evidence type="ECO:0000313" key="5">
    <source>
        <dbReference type="Proteomes" id="UP000663889"/>
    </source>
</evidence>
<dbReference type="GO" id="GO:0000423">
    <property type="term" value="P:mitophagy"/>
    <property type="evidence" value="ECO:0007669"/>
    <property type="project" value="TreeGrafter"/>
</dbReference>
<dbReference type="Gene3D" id="3.30.900.10">
    <property type="entry name" value="HORMA domain"/>
    <property type="match status" value="1"/>
</dbReference>
<protein>
    <submittedName>
        <fullName evidence="4">Uncharacterized protein</fullName>
    </submittedName>
</protein>
<comment type="caution">
    <text evidence="4">The sequence shown here is derived from an EMBL/GenBank/DDBJ whole genome shotgun (WGS) entry which is preliminary data.</text>
</comment>